<evidence type="ECO:0000313" key="9">
    <source>
        <dbReference type="EMBL" id="RRC98777.1"/>
    </source>
</evidence>
<comment type="similarity">
    <text evidence="1">Belongs to the thioredoxin family. DsbA subfamily.</text>
</comment>
<dbReference type="InterPro" id="IPR036249">
    <property type="entry name" value="Thioredoxin-like_sf"/>
</dbReference>
<dbReference type="PANTHER" id="PTHR35891">
    <property type="entry name" value="THIOL:DISULFIDE INTERCHANGE PROTEIN DSBA"/>
    <property type="match status" value="1"/>
</dbReference>
<dbReference type="OrthoDB" id="9784896at2"/>
<sequence length="207" mass="23263">MFKKLGFGLMLMVSAVFAQAEGYLAGTHYEEIARPVPTVDKGKVEVTEAFGYLCPHCASFEPMLHSWSQQQPEDVAFVRVPVVFSRSWEPLARAYYSADLMNVIEKTHQATFDALHKERRRFRSLEDLADFYADLGVDKDKFTKMNQSFAVNMRMNQGAAKLNGYGIQSVPTLIVNGKYRITAETAGGHVGMLKVAQFLIEKERAAL</sequence>
<comment type="caution">
    <text evidence="9">The sequence shown here is derived from an EMBL/GenBank/DDBJ whole genome shotgun (WGS) entry which is preliminary data.</text>
</comment>
<feature type="signal peptide" evidence="7">
    <location>
        <begin position="1"/>
        <end position="20"/>
    </location>
</feature>
<dbReference type="Gene3D" id="3.40.30.10">
    <property type="entry name" value="Glutaredoxin"/>
    <property type="match status" value="1"/>
</dbReference>
<name>A0A3P1SNS0_9GAMM</name>
<dbReference type="EMBL" id="RQXV01000006">
    <property type="protein sequence ID" value="RRC98777.1"/>
    <property type="molecule type" value="Genomic_DNA"/>
</dbReference>
<evidence type="ECO:0000256" key="3">
    <source>
        <dbReference type="ARBA" id="ARBA00023157"/>
    </source>
</evidence>
<evidence type="ECO:0000256" key="1">
    <source>
        <dbReference type="ARBA" id="ARBA00005791"/>
    </source>
</evidence>
<dbReference type="Pfam" id="PF01323">
    <property type="entry name" value="DSBA"/>
    <property type="match status" value="1"/>
</dbReference>
<dbReference type="GO" id="GO:0016491">
    <property type="term" value="F:oxidoreductase activity"/>
    <property type="evidence" value="ECO:0007669"/>
    <property type="project" value="InterPro"/>
</dbReference>
<feature type="chain" id="PRO_5018282817" description="Thiol:disulfide interchange protein" evidence="7">
    <location>
        <begin position="21"/>
        <end position="207"/>
    </location>
</feature>
<dbReference type="InterPro" id="IPR023205">
    <property type="entry name" value="DsbA/DsbL"/>
</dbReference>
<dbReference type="CDD" id="cd03019">
    <property type="entry name" value="DsbA_DsbA"/>
    <property type="match status" value="1"/>
</dbReference>
<evidence type="ECO:0000256" key="7">
    <source>
        <dbReference type="SAM" id="SignalP"/>
    </source>
</evidence>
<gene>
    <name evidence="9" type="ORF">EHS89_11335</name>
</gene>
<proteinExistence type="inferred from homology"/>
<evidence type="ECO:0000313" key="10">
    <source>
        <dbReference type="Proteomes" id="UP000267535"/>
    </source>
</evidence>
<evidence type="ECO:0000256" key="2">
    <source>
        <dbReference type="ARBA" id="ARBA00022729"/>
    </source>
</evidence>
<keyword evidence="2 7" id="KW-0732">Signal</keyword>
<dbReference type="Proteomes" id="UP000267535">
    <property type="component" value="Unassembled WGS sequence"/>
</dbReference>
<dbReference type="SUPFAM" id="SSF52833">
    <property type="entry name" value="Thioredoxin-like"/>
    <property type="match status" value="1"/>
</dbReference>
<feature type="disulfide bond" description="Redox-active" evidence="6">
    <location>
        <begin position="54"/>
        <end position="57"/>
    </location>
</feature>
<dbReference type="RefSeq" id="WP_124926277.1">
    <property type="nucleotide sequence ID" value="NZ_BMOH01000002.1"/>
</dbReference>
<keyword evidence="4" id="KW-0676">Redox-active center</keyword>
<dbReference type="InterPro" id="IPR050824">
    <property type="entry name" value="Thiol_disulfide_DsbA"/>
</dbReference>
<keyword evidence="3 5" id="KW-1015">Disulfide bond</keyword>
<accession>A0A3P1SNS0</accession>
<comment type="subcellular location">
    <subcellularLocation>
        <location evidence="5">Periplasm</location>
    </subcellularLocation>
</comment>
<dbReference type="PIRSF" id="PIRSF001488">
    <property type="entry name" value="Tdi_protein"/>
    <property type="match status" value="1"/>
</dbReference>
<organism evidence="9 10">
    <name type="scientific">Amphritea balenae</name>
    <dbReference type="NCBI Taxonomy" id="452629"/>
    <lineage>
        <taxon>Bacteria</taxon>
        <taxon>Pseudomonadati</taxon>
        <taxon>Pseudomonadota</taxon>
        <taxon>Gammaproteobacteria</taxon>
        <taxon>Oceanospirillales</taxon>
        <taxon>Oceanospirillaceae</taxon>
        <taxon>Amphritea</taxon>
    </lineage>
</organism>
<feature type="domain" description="DSBA-like thioredoxin" evidence="8">
    <location>
        <begin position="46"/>
        <end position="180"/>
    </location>
</feature>
<protein>
    <recommendedName>
        <fullName evidence="5">Thiol:disulfide interchange protein</fullName>
    </recommendedName>
</protein>
<evidence type="ECO:0000256" key="4">
    <source>
        <dbReference type="ARBA" id="ARBA00023284"/>
    </source>
</evidence>
<evidence type="ECO:0000256" key="6">
    <source>
        <dbReference type="PIRSR" id="PIRSR001488-1"/>
    </source>
</evidence>
<evidence type="ECO:0000256" key="5">
    <source>
        <dbReference type="PIRNR" id="PIRNR001488"/>
    </source>
</evidence>
<dbReference type="GO" id="GO:0042597">
    <property type="term" value="C:periplasmic space"/>
    <property type="evidence" value="ECO:0007669"/>
    <property type="project" value="UniProtKB-SubCell"/>
</dbReference>
<keyword evidence="10" id="KW-1185">Reference proteome</keyword>
<dbReference type="PANTHER" id="PTHR35891:SF2">
    <property type="entry name" value="THIOL:DISULFIDE INTERCHANGE PROTEIN DSBA"/>
    <property type="match status" value="1"/>
</dbReference>
<keyword evidence="5" id="KW-0574">Periplasm</keyword>
<dbReference type="AlphaFoldDB" id="A0A3P1SNS0"/>
<evidence type="ECO:0000259" key="8">
    <source>
        <dbReference type="Pfam" id="PF01323"/>
    </source>
</evidence>
<dbReference type="InterPro" id="IPR001853">
    <property type="entry name" value="DSBA-like_thioredoxin_dom"/>
</dbReference>
<reference evidence="9 10" key="1">
    <citation type="submission" date="2018-11" db="EMBL/GenBank/DDBJ databases">
        <title>The draft genome sequence of Amphritea balenae JAMM 1525T.</title>
        <authorList>
            <person name="Fang Z."/>
            <person name="Zhang Y."/>
            <person name="Han X."/>
        </authorList>
    </citation>
    <scope>NUCLEOTIDE SEQUENCE [LARGE SCALE GENOMIC DNA]</scope>
    <source>
        <strain evidence="9 10">JAMM 1525</strain>
    </source>
</reference>